<dbReference type="Pfam" id="PF00410">
    <property type="entry name" value="Ribosomal_S8"/>
    <property type="match status" value="1"/>
</dbReference>
<evidence type="ECO:0000256" key="3">
    <source>
        <dbReference type="ARBA" id="ARBA00022884"/>
    </source>
</evidence>
<dbReference type="GO" id="GO:0005737">
    <property type="term" value="C:cytoplasm"/>
    <property type="evidence" value="ECO:0007669"/>
    <property type="project" value="UniProtKB-ARBA"/>
</dbReference>
<keyword evidence="5 8" id="KW-0687">Ribonucleoprotein</keyword>
<evidence type="ECO:0000256" key="8">
    <source>
        <dbReference type="HAMAP-Rule" id="MF_01302"/>
    </source>
</evidence>
<sequence length="132" mass="14503">MAMTDPIADMLTRIRNAGLAKHQKLEMPSNKMKVAIASVLKEQGYIKNFKEIAGGPQAQLRIYLKYDNNNVHVIHDITRASRPGRRLYVGCAEIPRVRNGLGCAIVSTSRGVLSDVAAREAQVGGELVCTVW</sequence>
<accession>A0A1G6YT45</accession>
<proteinExistence type="inferred from homology"/>
<evidence type="ECO:0000256" key="6">
    <source>
        <dbReference type="ARBA" id="ARBA00035258"/>
    </source>
</evidence>
<dbReference type="GO" id="GO:0005840">
    <property type="term" value="C:ribosome"/>
    <property type="evidence" value="ECO:0007669"/>
    <property type="project" value="UniProtKB-KW"/>
</dbReference>
<dbReference type="GO" id="GO:0006412">
    <property type="term" value="P:translation"/>
    <property type="evidence" value="ECO:0007669"/>
    <property type="project" value="UniProtKB-UniRule"/>
</dbReference>
<dbReference type="RefSeq" id="WP_092076121.1">
    <property type="nucleotide sequence ID" value="NZ_FNAQ01000002.1"/>
</dbReference>
<gene>
    <name evidence="8" type="primary">rpsH</name>
    <name evidence="10" type="ORF">SAMN05661003_102139</name>
</gene>
<dbReference type="InterPro" id="IPR047863">
    <property type="entry name" value="Ribosomal_uS8_CS"/>
</dbReference>
<dbReference type="GO" id="GO:0019843">
    <property type="term" value="F:rRNA binding"/>
    <property type="evidence" value="ECO:0007669"/>
    <property type="project" value="UniProtKB-UniRule"/>
</dbReference>
<comment type="similarity">
    <text evidence="1 8 9">Belongs to the universal ribosomal protein uS8 family.</text>
</comment>
<organism evidence="10 11">
    <name type="scientific">Desulfuromonas thiophila</name>
    <dbReference type="NCBI Taxonomy" id="57664"/>
    <lineage>
        <taxon>Bacteria</taxon>
        <taxon>Pseudomonadati</taxon>
        <taxon>Thermodesulfobacteriota</taxon>
        <taxon>Desulfuromonadia</taxon>
        <taxon>Desulfuromonadales</taxon>
        <taxon>Desulfuromonadaceae</taxon>
        <taxon>Desulfuromonas</taxon>
    </lineage>
</organism>
<dbReference type="Gene3D" id="3.30.1490.10">
    <property type="match status" value="1"/>
</dbReference>
<evidence type="ECO:0000256" key="2">
    <source>
        <dbReference type="ARBA" id="ARBA00022730"/>
    </source>
</evidence>
<dbReference type="FunFam" id="3.30.1490.10:FF:000001">
    <property type="entry name" value="30S ribosomal protein S8"/>
    <property type="match status" value="1"/>
</dbReference>
<dbReference type="SUPFAM" id="SSF56047">
    <property type="entry name" value="Ribosomal protein S8"/>
    <property type="match status" value="1"/>
</dbReference>
<dbReference type="InterPro" id="IPR000630">
    <property type="entry name" value="Ribosomal_uS8"/>
</dbReference>
<dbReference type="GO" id="GO:1990904">
    <property type="term" value="C:ribonucleoprotein complex"/>
    <property type="evidence" value="ECO:0007669"/>
    <property type="project" value="UniProtKB-KW"/>
</dbReference>
<dbReference type="EMBL" id="FNAQ01000002">
    <property type="protein sequence ID" value="SDD92716.1"/>
    <property type="molecule type" value="Genomic_DNA"/>
</dbReference>
<evidence type="ECO:0000256" key="9">
    <source>
        <dbReference type="RuleBase" id="RU003660"/>
    </source>
</evidence>
<evidence type="ECO:0000256" key="5">
    <source>
        <dbReference type="ARBA" id="ARBA00023274"/>
    </source>
</evidence>
<dbReference type="FunFam" id="3.30.1370.30:FF:000002">
    <property type="entry name" value="30S ribosomal protein S8"/>
    <property type="match status" value="1"/>
</dbReference>
<dbReference type="STRING" id="57664.SAMN05661003_102139"/>
<dbReference type="PROSITE" id="PS00053">
    <property type="entry name" value="RIBOSOMAL_S8"/>
    <property type="match status" value="1"/>
</dbReference>
<dbReference type="InterPro" id="IPR035987">
    <property type="entry name" value="Ribosomal_uS8_sf"/>
</dbReference>
<keyword evidence="3 8" id="KW-0694">RNA-binding</keyword>
<dbReference type="GO" id="GO:0003735">
    <property type="term" value="F:structural constituent of ribosome"/>
    <property type="evidence" value="ECO:0007669"/>
    <property type="project" value="InterPro"/>
</dbReference>
<evidence type="ECO:0000313" key="10">
    <source>
        <dbReference type="EMBL" id="SDD92716.1"/>
    </source>
</evidence>
<comment type="function">
    <text evidence="8">One of the primary rRNA binding proteins, it binds directly to 16S rRNA central domain where it helps coordinate assembly of the platform of the 30S subunit.</text>
</comment>
<dbReference type="AlphaFoldDB" id="A0A1G6YT45"/>
<dbReference type="Proteomes" id="UP000243205">
    <property type="component" value="Unassembled WGS sequence"/>
</dbReference>
<dbReference type="NCBIfam" id="NF001109">
    <property type="entry name" value="PRK00136.1"/>
    <property type="match status" value="1"/>
</dbReference>
<dbReference type="OrthoDB" id="9802617at2"/>
<evidence type="ECO:0000313" key="11">
    <source>
        <dbReference type="Proteomes" id="UP000243205"/>
    </source>
</evidence>
<comment type="subunit">
    <text evidence="7 8">Part of the 30S ribosomal subunit. Contacts proteins S5 and S12.</text>
</comment>
<keyword evidence="11" id="KW-1185">Reference proteome</keyword>
<evidence type="ECO:0000256" key="7">
    <source>
        <dbReference type="ARBA" id="ARBA00046740"/>
    </source>
</evidence>
<dbReference type="HAMAP" id="MF_01302_B">
    <property type="entry name" value="Ribosomal_uS8_B"/>
    <property type="match status" value="1"/>
</dbReference>
<evidence type="ECO:0000256" key="4">
    <source>
        <dbReference type="ARBA" id="ARBA00022980"/>
    </source>
</evidence>
<reference evidence="11" key="1">
    <citation type="submission" date="2016-10" db="EMBL/GenBank/DDBJ databases">
        <authorList>
            <person name="Varghese N."/>
            <person name="Submissions S."/>
        </authorList>
    </citation>
    <scope>NUCLEOTIDE SEQUENCE [LARGE SCALE GENOMIC DNA]</scope>
    <source>
        <strain evidence="11">DSM 8987</strain>
    </source>
</reference>
<evidence type="ECO:0000256" key="1">
    <source>
        <dbReference type="ARBA" id="ARBA00006471"/>
    </source>
</evidence>
<dbReference type="Gene3D" id="3.30.1370.30">
    <property type="match status" value="1"/>
</dbReference>
<keyword evidence="2 8" id="KW-0699">rRNA-binding</keyword>
<name>A0A1G6YT45_9BACT</name>
<protein>
    <recommendedName>
        <fullName evidence="6 8">Small ribosomal subunit protein uS8</fullName>
    </recommendedName>
</protein>
<dbReference type="PANTHER" id="PTHR11758">
    <property type="entry name" value="40S RIBOSOMAL PROTEIN S15A"/>
    <property type="match status" value="1"/>
</dbReference>
<keyword evidence="4 8" id="KW-0689">Ribosomal protein</keyword>